<reference evidence="1 2" key="1">
    <citation type="submission" date="2019-04" db="EMBL/GenBank/DDBJ databases">
        <title>Pedobacter sp. AR-2-6 sp. nov., isolated from Arctic soil.</title>
        <authorList>
            <person name="Dahal R.H."/>
            <person name="Kim D.-U."/>
        </authorList>
    </citation>
    <scope>NUCLEOTIDE SEQUENCE [LARGE SCALE GENOMIC DNA]</scope>
    <source>
        <strain evidence="1 2">AR-2-6</strain>
    </source>
</reference>
<organism evidence="1 2">
    <name type="scientific">Pedobacter cryotolerans</name>
    <dbReference type="NCBI Taxonomy" id="2571270"/>
    <lineage>
        <taxon>Bacteria</taxon>
        <taxon>Pseudomonadati</taxon>
        <taxon>Bacteroidota</taxon>
        <taxon>Sphingobacteriia</taxon>
        <taxon>Sphingobacteriales</taxon>
        <taxon>Sphingobacteriaceae</taxon>
        <taxon>Pedobacter</taxon>
    </lineage>
</organism>
<gene>
    <name evidence="1" type="ORF">FA045_18565</name>
</gene>
<evidence type="ECO:0000313" key="1">
    <source>
        <dbReference type="EMBL" id="TKB96179.1"/>
    </source>
</evidence>
<dbReference type="RefSeq" id="WP_136878577.1">
    <property type="nucleotide sequence ID" value="NZ_SWBO01000021.1"/>
</dbReference>
<dbReference type="Proteomes" id="UP000310477">
    <property type="component" value="Unassembled WGS sequence"/>
</dbReference>
<sequence>MSSIFISHRTTNGHSWTITSKLGHILRIAEKKYGPRDYTYTILGVELNQDGHPRIWYPGDCKNLVIQISMNCINDIDRAVFQVAHEAIHCLSPTGTNRANVLEEGLANLFSIEYTLANGNGIWTSNDQKYTDASELVKQLLSFDQEIIKKLRLAQPAISSIDKELILKTNSNVPENLAERLTVIF</sequence>
<proteinExistence type="predicted"/>
<protein>
    <submittedName>
        <fullName evidence="1">Uncharacterized protein</fullName>
    </submittedName>
</protein>
<dbReference type="EMBL" id="SWBO01000021">
    <property type="protein sequence ID" value="TKB96179.1"/>
    <property type="molecule type" value="Genomic_DNA"/>
</dbReference>
<dbReference type="AlphaFoldDB" id="A0A4U1BV17"/>
<dbReference type="OrthoDB" id="1491903at2"/>
<keyword evidence="2" id="KW-1185">Reference proteome</keyword>
<name>A0A4U1BV17_9SPHI</name>
<comment type="caution">
    <text evidence="1">The sequence shown here is derived from an EMBL/GenBank/DDBJ whole genome shotgun (WGS) entry which is preliminary data.</text>
</comment>
<evidence type="ECO:0000313" key="2">
    <source>
        <dbReference type="Proteomes" id="UP000310477"/>
    </source>
</evidence>
<accession>A0A4U1BV17</accession>